<evidence type="ECO:0000313" key="3">
    <source>
        <dbReference type="Proteomes" id="UP000677244"/>
    </source>
</evidence>
<evidence type="ECO:0000256" key="1">
    <source>
        <dbReference type="SAM" id="Coils"/>
    </source>
</evidence>
<accession>A0ABS3Z3D7</accession>
<comment type="caution">
    <text evidence="2">The sequence shown here is derived from an EMBL/GenBank/DDBJ whole genome shotgun (WGS) entry which is preliminary data.</text>
</comment>
<sequence length="495" mass="56072">MRKYLLLIPVFIISMLYCKVSRAQEKEPVVDKIINFPTTFFNKVQNKYANLEDRLTKQTEKYLQRLKKKEKKMKRKLAKVDSAKAEQTFGDVDAQYDKMIASIQPDSLPVKRGAGAYIPMVDSVKTSLAFLEKNSTVLSQSKDLQDKVKGSLSQVSQLQGKMQQSEQVKAFIQQRKSQIKESLGRVTNLPKGLTNEFAGFQKEAYYYSAQLKEYRDMLNDPDKMVQKGLSLLNKLPAFTQFMKQNSELASLFRLPDNYGTPQSLAGLQTRSQVQQQIQNQLAGGGPNAQQYLQQNLQAAQSQLNTLKDKLNKLGGGGGSGDMDMPDFKPNTQRTKSFWQRLEYGTNIQTAKNNFFPTTTDFGVSVGYKISDKNTIGLGASYKMGWGQDIKHIKITNQGMGLRSFIDVKLKGSFYLSGGLEYNYQPITSDSLNTNTVMHWNEISSWSKSGLIGISKIISVKSKFFKKTKLQLLFDFLSFQQVPRTQPIKFRVGYNF</sequence>
<keyword evidence="3" id="KW-1185">Reference proteome</keyword>
<keyword evidence="1" id="KW-0175">Coiled coil</keyword>
<dbReference type="Proteomes" id="UP000677244">
    <property type="component" value="Unassembled WGS sequence"/>
</dbReference>
<organism evidence="2 3">
    <name type="scientific">Niastella soli</name>
    <dbReference type="NCBI Taxonomy" id="2821487"/>
    <lineage>
        <taxon>Bacteria</taxon>
        <taxon>Pseudomonadati</taxon>
        <taxon>Bacteroidota</taxon>
        <taxon>Chitinophagia</taxon>
        <taxon>Chitinophagales</taxon>
        <taxon>Chitinophagaceae</taxon>
        <taxon>Niastella</taxon>
    </lineage>
</organism>
<proteinExistence type="predicted"/>
<name>A0ABS3Z3D7_9BACT</name>
<dbReference type="EMBL" id="JAGHKO010000014">
    <property type="protein sequence ID" value="MBO9204674.1"/>
    <property type="molecule type" value="Genomic_DNA"/>
</dbReference>
<protein>
    <recommendedName>
        <fullName evidence="4">Autotransporter domain-containing protein</fullName>
    </recommendedName>
</protein>
<evidence type="ECO:0008006" key="4">
    <source>
        <dbReference type="Google" id="ProtNLM"/>
    </source>
</evidence>
<dbReference type="RefSeq" id="WP_209143476.1">
    <property type="nucleotide sequence ID" value="NZ_JAGHKO010000014.1"/>
</dbReference>
<evidence type="ECO:0000313" key="2">
    <source>
        <dbReference type="EMBL" id="MBO9204674.1"/>
    </source>
</evidence>
<gene>
    <name evidence="2" type="ORF">J7I42_30580</name>
</gene>
<feature type="coiled-coil region" evidence="1">
    <location>
        <begin position="41"/>
        <end position="86"/>
    </location>
</feature>
<reference evidence="2 3" key="1">
    <citation type="submission" date="2021-03" db="EMBL/GenBank/DDBJ databases">
        <title>Assistant Professor.</title>
        <authorList>
            <person name="Huq M.A."/>
        </authorList>
    </citation>
    <scope>NUCLEOTIDE SEQUENCE [LARGE SCALE GENOMIC DNA]</scope>
    <source>
        <strain evidence="2 3">MAH-29</strain>
    </source>
</reference>